<dbReference type="Proteomes" id="UP001610104">
    <property type="component" value="Unassembled WGS sequence"/>
</dbReference>
<evidence type="ECO:0000256" key="7">
    <source>
        <dbReference type="ARBA" id="ARBA00023136"/>
    </source>
</evidence>
<dbReference type="InterPro" id="IPR037066">
    <property type="entry name" value="Plug_dom_sf"/>
</dbReference>
<evidence type="ECO:0000313" key="15">
    <source>
        <dbReference type="EMBL" id="MFH6767269.1"/>
    </source>
</evidence>
<accession>A0ABW7MKM6</accession>
<keyword evidence="7 10" id="KW-0472">Membrane</keyword>
<keyword evidence="2 10" id="KW-0813">Transport</keyword>
<dbReference type="InterPro" id="IPR012910">
    <property type="entry name" value="Plug_dom"/>
</dbReference>
<dbReference type="Pfam" id="PF00593">
    <property type="entry name" value="TonB_dep_Rec_b-barrel"/>
    <property type="match status" value="1"/>
</dbReference>
<name>A0ABW7MKM6_9FLAO</name>
<dbReference type="InterPro" id="IPR023996">
    <property type="entry name" value="TonB-dep_OMP_SusC/RagA"/>
</dbReference>
<evidence type="ECO:0000256" key="8">
    <source>
        <dbReference type="ARBA" id="ARBA00023170"/>
    </source>
</evidence>
<evidence type="ECO:0000256" key="4">
    <source>
        <dbReference type="ARBA" id="ARBA00022692"/>
    </source>
</evidence>
<evidence type="ECO:0000259" key="14">
    <source>
        <dbReference type="Pfam" id="PF07715"/>
    </source>
</evidence>
<evidence type="ECO:0000256" key="11">
    <source>
        <dbReference type="RuleBase" id="RU003357"/>
    </source>
</evidence>
<evidence type="ECO:0000256" key="3">
    <source>
        <dbReference type="ARBA" id="ARBA00022452"/>
    </source>
</evidence>
<proteinExistence type="inferred from homology"/>
<feature type="signal peptide" evidence="12">
    <location>
        <begin position="1"/>
        <end position="19"/>
    </location>
</feature>
<evidence type="ECO:0000256" key="1">
    <source>
        <dbReference type="ARBA" id="ARBA00004571"/>
    </source>
</evidence>
<dbReference type="Pfam" id="PF07715">
    <property type="entry name" value="Plug"/>
    <property type="match status" value="1"/>
</dbReference>
<dbReference type="NCBIfam" id="TIGR04056">
    <property type="entry name" value="OMP_RagA_SusC"/>
    <property type="match status" value="1"/>
</dbReference>
<dbReference type="Gene3D" id="2.40.170.20">
    <property type="entry name" value="TonB-dependent receptor, beta-barrel domain"/>
    <property type="match status" value="1"/>
</dbReference>
<sequence>MRHTLFKFLALFCMAYTSAQNVDISGTVQDESGIPIPGVNIIVKNTSRGSVSDFDGNFTVTGVEIGSTLTFSYIGYITKELVIANSNNVSVTLQEDIAKLDEVVVIGYGTQTKKEITGAVSVVSSESIEALNPTRIEQALQGQVAGVNITTQSGTPGGASTISIRGVSTNGDNRPLILVDGNIIEDLSVLNPNDIESMNILKDATAGIYGVRAANGVILITTKKGRREMPITVEYNAYGGFQQTTRKIPVLNATEYAAIVNEAYAAGGNTPPFTDLSSLGKGTDWQDLLFEDAPTQNHNILFRGGGKNSTYSYSGSFLTQDGIVGGSKSNFTRFTNNASYSLEFLKNFKFTTGLTLMRTNKRNLPENSNSSLLSNAINMAPTFTVYDENGDYTLAEGLGGEVINPLAQIDDTFNRGKVMKLSGNAGLSYKFLDHFTALSSIQWNYAEVAGKIFEPIAYFGSGKNSNVSRSSVRETLDYYKDYTFDATISYENQFNDVHNISAVLGTSVVKSTGEFMGATGYDIIDNRFENASIELASDVELDSRFTGRNGFFDTRLLSYFGRLQYNYDGKYLISAVVRRDGSTAFGPENRFAILPSGSIGWIASDENFLKDSNFINFLKIRASYGILGNDRIPGYRYISLLNGEGTYIFDDEELIGKASGGIANPEIKWEKQKTFDIGLDMRFLDNKLDITADYFKRRTDDLLVIPQVSGLLGTGGPPVVNGGEVENEGLEFAIGYSDNFSENFKFSIKYNVTYLRNEVLSVNTDTGFLTGGEFGISQPTPSRMEAGFPMGYFYGYQTAGIFQNQAEIDASPIGDIVPQPGDIKYVDQLTVDTNNDGIPDATDGVITLADRVNLGNPIPDATMGLNISLDYKNFDFGAFVFASIGNEIVRNYERGQQKTNRTISYLDRWTGEGTSNTFPRVTNGATPNGLFSDFYVEDGSFVRLQNVQLGYTFSDKLLEDLNISRLRLYVSASNLFTLTEYKGYDPTGSTGAPIGGGIDQGFYPSAKTFLLGINLKF</sequence>
<dbReference type="Pfam" id="PF13715">
    <property type="entry name" value="CarbopepD_reg_2"/>
    <property type="match status" value="1"/>
</dbReference>
<feature type="chain" id="PRO_5045420314" evidence="12">
    <location>
        <begin position="20"/>
        <end position="1017"/>
    </location>
</feature>
<evidence type="ECO:0000256" key="9">
    <source>
        <dbReference type="ARBA" id="ARBA00023237"/>
    </source>
</evidence>
<dbReference type="InterPro" id="IPR008969">
    <property type="entry name" value="CarboxyPept-like_regulatory"/>
</dbReference>
<keyword evidence="6 11" id="KW-0798">TonB box</keyword>
<evidence type="ECO:0000313" key="16">
    <source>
        <dbReference type="Proteomes" id="UP001610104"/>
    </source>
</evidence>
<keyword evidence="5 12" id="KW-0732">Signal</keyword>
<keyword evidence="8 15" id="KW-0675">Receptor</keyword>
<dbReference type="InterPro" id="IPR023997">
    <property type="entry name" value="TonB-dep_OMP_SusC/RagA_CS"/>
</dbReference>
<keyword evidence="3 10" id="KW-1134">Transmembrane beta strand</keyword>
<feature type="domain" description="TonB-dependent receptor-like beta-barrel" evidence="13">
    <location>
        <begin position="381"/>
        <end position="975"/>
    </location>
</feature>
<evidence type="ECO:0000256" key="12">
    <source>
        <dbReference type="SAM" id="SignalP"/>
    </source>
</evidence>
<comment type="subcellular location">
    <subcellularLocation>
        <location evidence="1 10">Cell outer membrane</location>
        <topology evidence="1 10">Multi-pass membrane protein</topology>
    </subcellularLocation>
</comment>
<evidence type="ECO:0000256" key="6">
    <source>
        <dbReference type="ARBA" id="ARBA00023077"/>
    </source>
</evidence>
<dbReference type="RefSeq" id="WP_395436552.1">
    <property type="nucleotide sequence ID" value="NZ_JBAWKC010000001.1"/>
</dbReference>
<dbReference type="Gene3D" id="2.60.40.1120">
    <property type="entry name" value="Carboxypeptidase-like, regulatory domain"/>
    <property type="match status" value="1"/>
</dbReference>
<dbReference type="InterPro" id="IPR039426">
    <property type="entry name" value="TonB-dep_rcpt-like"/>
</dbReference>
<dbReference type="NCBIfam" id="TIGR04057">
    <property type="entry name" value="SusC_RagA_signa"/>
    <property type="match status" value="1"/>
</dbReference>
<evidence type="ECO:0000256" key="5">
    <source>
        <dbReference type="ARBA" id="ARBA00022729"/>
    </source>
</evidence>
<dbReference type="Gene3D" id="2.170.130.10">
    <property type="entry name" value="TonB-dependent receptor, plug domain"/>
    <property type="match status" value="1"/>
</dbReference>
<keyword evidence="16" id="KW-1185">Reference proteome</keyword>
<comment type="similarity">
    <text evidence="10 11">Belongs to the TonB-dependent receptor family.</text>
</comment>
<keyword evidence="4 10" id="KW-0812">Transmembrane</keyword>
<keyword evidence="9 10" id="KW-0998">Cell outer membrane</keyword>
<dbReference type="InterPro" id="IPR000531">
    <property type="entry name" value="Beta-barrel_TonB"/>
</dbReference>
<evidence type="ECO:0000256" key="2">
    <source>
        <dbReference type="ARBA" id="ARBA00022448"/>
    </source>
</evidence>
<organism evidence="15 16">
    <name type="scientific">Gaetbulibacter aquiaggeris</name>
    <dbReference type="NCBI Taxonomy" id="1735373"/>
    <lineage>
        <taxon>Bacteria</taxon>
        <taxon>Pseudomonadati</taxon>
        <taxon>Bacteroidota</taxon>
        <taxon>Flavobacteriia</taxon>
        <taxon>Flavobacteriales</taxon>
        <taxon>Flavobacteriaceae</taxon>
        <taxon>Gaetbulibacter</taxon>
    </lineage>
</organism>
<evidence type="ECO:0000256" key="10">
    <source>
        <dbReference type="PROSITE-ProRule" id="PRU01360"/>
    </source>
</evidence>
<feature type="domain" description="TonB-dependent receptor plug" evidence="14">
    <location>
        <begin position="113"/>
        <end position="217"/>
    </location>
</feature>
<reference evidence="15 16" key="1">
    <citation type="submission" date="2024-02" db="EMBL/GenBank/DDBJ databases">
        <title>A Gaetbulibacter species isolated from tidal flats and genomic insights of their niches.</title>
        <authorList>
            <person name="Ye Y."/>
        </authorList>
    </citation>
    <scope>NUCLEOTIDE SEQUENCE [LARGE SCALE GENOMIC DNA]</scope>
    <source>
        <strain evidence="15 16">KEM-8</strain>
    </source>
</reference>
<dbReference type="EMBL" id="JBAWKC010000001">
    <property type="protein sequence ID" value="MFH6767269.1"/>
    <property type="molecule type" value="Genomic_DNA"/>
</dbReference>
<dbReference type="PANTHER" id="PTHR30069">
    <property type="entry name" value="TONB-DEPENDENT OUTER MEMBRANE RECEPTOR"/>
    <property type="match status" value="1"/>
</dbReference>
<comment type="caution">
    <text evidence="15">The sequence shown here is derived from an EMBL/GenBank/DDBJ whole genome shotgun (WGS) entry which is preliminary data.</text>
</comment>
<dbReference type="InterPro" id="IPR036942">
    <property type="entry name" value="Beta-barrel_TonB_sf"/>
</dbReference>
<evidence type="ECO:0000259" key="13">
    <source>
        <dbReference type="Pfam" id="PF00593"/>
    </source>
</evidence>
<gene>
    <name evidence="15" type="ORF">V8G56_00860</name>
</gene>
<dbReference type="PANTHER" id="PTHR30069:SF29">
    <property type="entry name" value="HEMOGLOBIN AND HEMOGLOBIN-HAPTOGLOBIN-BINDING PROTEIN 1-RELATED"/>
    <property type="match status" value="1"/>
</dbReference>
<dbReference type="SUPFAM" id="SSF49464">
    <property type="entry name" value="Carboxypeptidase regulatory domain-like"/>
    <property type="match status" value="1"/>
</dbReference>
<dbReference type="PROSITE" id="PS52016">
    <property type="entry name" value="TONB_DEPENDENT_REC_3"/>
    <property type="match status" value="1"/>
</dbReference>
<protein>
    <submittedName>
        <fullName evidence="15">TonB-dependent receptor</fullName>
    </submittedName>
</protein>
<dbReference type="SUPFAM" id="SSF56935">
    <property type="entry name" value="Porins"/>
    <property type="match status" value="1"/>
</dbReference>